<evidence type="ECO:0000256" key="3">
    <source>
        <dbReference type="ARBA" id="ARBA00022729"/>
    </source>
</evidence>
<evidence type="ECO:0000256" key="4">
    <source>
        <dbReference type="ARBA" id="ARBA00022989"/>
    </source>
</evidence>
<feature type="signal peptide" evidence="10">
    <location>
        <begin position="1"/>
        <end position="26"/>
    </location>
</feature>
<dbReference type="PANTHER" id="PTHR23037:SF44">
    <property type="entry name" value="LEPTIN RECEPTOR"/>
    <property type="match status" value="1"/>
</dbReference>
<feature type="region of interest" description="Disordered" evidence="8">
    <location>
        <begin position="986"/>
        <end position="1006"/>
    </location>
</feature>
<dbReference type="Proteomes" id="UP000261620">
    <property type="component" value="Unplaced"/>
</dbReference>
<name>A0A3Q3WHR5_MOLML</name>
<feature type="region of interest" description="Disordered" evidence="8">
    <location>
        <begin position="942"/>
        <end position="965"/>
    </location>
</feature>
<dbReference type="CDD" id="cd00063">
    <property type="entry name" value="FN3"/>
    <property type="match status" value="1"/>
</dbReference>
<dbReference type="SUPFAM" id="SSF49265">
    <property type="entry name" value="Fibronectin type III"/>
    <property type="match status" value="2"/>
</dbReference>
<comment type="subcellular location">
    <subcellularLocation>
        <location evidence="1">Membrane</location>
        <topology evidence="1">Single-pass type I membrane protein</topology>
    </subcellularLocation>
</comment>
<dbReference type="STRING" id="94237.ENSMMOP00000008384"/>
<evidence type="ECO:0000256" key="8">
    <source>
        <dbReference type="SAM" id="MobiDB-lite"/>
    </source>
</evidence>
<evidence type="ECO:0000256" key="2">
    <source>
        <dbReference type="ARBA" id="ARBA00022692"/>
    </source>
</evidence>
<reference evidence="12" key="2">
    <citation type="submission" date="2025-09" db="UniProtKB">
        <authorList>
            <consortium name="Ensembl"/>
        </authorList>
    </citation>
    <scope>IDENTIFICATION</scope>
</reference>
<dbReference type="Ensembl" id="ENSMMOT00000008537.1">
    <property type="protein sequence ID" value="ENSMMOP00000008384.1"/>
    <property type="gene ID" value="ENSMMOG00000006486.1"/>
</dbReference>
<dbReference type="Pfam" id="PF18589">
    <property type="entry name" value="ObR_Ig"/>
    <property type="match status" value="1"/>
</dbReference>
<dbReference type="InterPro" id="IPR013783">
    <property type="entry name" value="Ig-like_fold"/>
</dbReference>
<keyword evidence="7" id="KW-0325">Glycoprotein</keyword>
<dbReference type="GO" id="GO:0046427">
    <property type="term" value="P:positive regulation of receptor signaling pathway via JAK-STAT"/>
    <property type="evidence" value="ECO:0007669"/>
    <property type="project" value="TreeGrafter"/>
</dbReference>
<feature type="domain" description="Fibronectin type-III" evidence="11">
    <location>
        <begin position="488"/>
        <end position="584"/>
    </location>
</feature>
<dbReference type="GO" id="GO:0009897">
    <property type="term" value="C:external side of plasma membrane"/>
    <property type="evidence" value="ECO:0007669"/>
    <property type="project" value="TreeGrafter"/>
</dbReference>
<organism evidence="12 13">
    <name type="scientific">Mola mola</name>
    <name type="common">Ocean sunfish</name>
    <name type="synonym">Tetraodon mola</name>
    <dbReference type="NCBI Taxonomy" id="94237"/>
    <lineage>
        <taxon>Eukaryota</taxon>
        <taxon>Metazoa</taxon>
        <taxon>Chordata</taxon>
        <taxon>Craniata</taxon>
        <taxon>Vertebrata</taxon>
        <taxon>Euteleostomi</taxon>
        <taxon>Actinopterygii</taxon>
        <taxon>Neopterygii</taxon>
        <taxon>Teleostei</taxon>
        <taxon>Neoteleostei</taxon>
        <taxon>Acanthomorphata</taxon>
        <taxon>Eupercaria</taxon>
        <taxon>Tetraodontiformes</taxon>
        <taxon>Molidae</taxon>
        <taxon>Mola</taxon>
    </lineage>
</organism>
<dbReference type="InterPro" id="IPR036116">
    <property type="entry name" value="FN3_sf"/>
</dbReference>
<dbReference type="SMART" id="SM00060">
    <property type="entry name" value="FN3"/>
    <property type="match status" value="2"/>
</dbReference>
<feature type="domain" description="Fibronectin type-III" evidence="11">
    <location>
        <begin position="198"/>
        <end position="295"/>
    </location>
</feature>
<keyword evidence="5 9" id="KW-0472">Membrane</keyword>
<dbReference type="Gene3D" id="2.60.40.10">
    <property type="entry name" value="Immunoglobulins"/>
    <property type="match status" value="4"/>
</dbReference>
<keyword evidence="2 9" id="KW-0812">Transmembrane</keyword>
<evidence type="ECO:0000256" key="6">
    <source>
        <dbReference type="ARBA" id="ARBA00023170"/>
    </source>
</evidence>
<evidence type="ECO:0000256" key="1">
    <source>
        <dbReference type="ARBA" id="ARBA00004479"/>
    </source>
</evidence>
<dbReference type="InterPro" id="IPR003961">
    <property type="entry name" value="FN3_dom"/>
</dbReference>
<dbReference type="OMA" id="FPPHCLF"/>
<feature type="chain" id="PRO_5018603858" description="Fibronectin type-III domain-containing protein" evidence="10">
    <location>
        <begin position="27"/>
        <end position="1100"/>
    </location>
</feature>
<keyword evidence="3 10" id="KW-0732">Signal</keyword>
<dbReference type="PROSITE" id="PS50853">
    <property type="entry name" value="FN3"/>
    <property type="match status" value="2"/>
</dbReference>
<feature type="compositionally biased region" description="Polar residues" evidence="8">
    <location>
        <begin position="956"/>
        <end position="965"/>
    </location>
</feature>
<dbReference type="PANTHER" id="PTHR23037">
    <property type="entry name" value="CYTOKINE RECEPTOR"/>
    <property type="match status" value="1"/>
</dbReference>
<dbReference type="InterPro" id="IPR041182">
    <property type="entry name" value="LEP-R_IGD"/>
</dbReference>
<evidence type="ECO:0000313" key="13">
    <source>
        <dbReference type="Proteomes" id="UP000261620"/>
    </source>
</evidence>
<evidence type="ECO:0000256" key="10">
    <source>
        <dbReference type="SAM" id="SignalP"/>
    </source>
</evidence>
<evidence type="ECO:0000313" key="12">
    <source>
        <dbReference type="Ensembl" id="ENSMMOP00000008384.1"/>
    </source>
</evidence>
<evidence type="ECO:0000256" key="9">
    <source>
        <dbReference type="SAM" id="Phobius"/>
    </source>
</evidence>
<feature type="compositionally biased region" description="Acidic residues" evidence="8">
    <location>
        <begin position="994"/>
        <end position="1004"/>
    </location>
</feature>
<evidence type="ECO:0000259" key="11">
    <source>
        <dbReference type="PROSITE" id="PS50853"/>
    </source>
</evidence>
<dbReference type="GO" id="GO:0004896">
    <property type="term" value="F:cytokine receptor activity"/>
    <property type="evidence" value="ECO:0007669"/>
    <property type="project" value="TreeGrafter"/>
</dbReference>
<protein>
    <recommendedName>
        <fullName evidence="11">Fibronectin type-III domain-containing protein</fullName>
    </recommendedName>
</protein>
<evidence type="ECO:0000256" key="7">
    <source>
        <dbReference type="ARBA" id="ARBA00023180"/>
    </source>
</evidence>
<evidence type="ECO:0000256" key="5">
    <source>
        <dbReference type="ARBA" id="ARBA00023136"/>
    </source>
</evidence>
<sequence length="1100" mass="122986">SSLCRLQSVMLMVLMHVFLVSHGCLCLKHVEGASLHSGAVDVPWQDELCCDSPPAHGTVEGGASNMSEMNRSESNLPHDQRCTFKSSTTGSHPTELSGTCLDILCRIDENWDNLMCDLQTGNPPPSRPLDAGLMAVSLQPLFAAPDNPAVCQSEDSFMCSVALDTTASFHTVVTVSIADATAPPVLLRIPARPVKPGPPGNLSHVQTIEAELILHWDDRPDSEMGPLRYEVRYSANTTHPSWQVVSSAPGEARSPLDLKPKLNYTVQVRCSSLDDPPLWSNWSERHHIYLDTVSYIPEKVVVRPGENVTVYCVFNDHNVNASAAMWILNFEQQLHRSQYHPVHQWVSQITMRPSESRMYDLLQCTKEWAIPYSQIYVEGASIDISCETNGDIDAMDCSWKNTQWTKPKFRSRWADLPCDVMEERERAGERVGKMGPACLQVRSRQKTCTIQPLRMNCYKLWLEVPSQLGPIRSKPVYLSPIDHVKPHAPTNVKAVSQSSGVLMITWEPPSLPVEGLQCQIRYHSPSAVRAQPEWKAQSPVRVPWAAAAVLDMCRVYAVQVRCMHTNGTGYWSEWSDSVYSTPQNSRAPEHGPNFWRVLEDESYRNQTNVTLLFERVQISGHSYCVDGFVVQHQDPSGSLKREEIELASSYSFEWNQMPQTVTVEAYNSLGSSSNNINMTLNKQPKRRCVRSFSVMVINSTCVSLSWTLLDNSSVPLFIVVQWSPLRPQDHHSSQSGDMWARLPYTDRPTYLRGDFFGSEECGFYLYPVFADGEGDPAYATATRGDPALYMMLMIISFLSIVLFVTLVLSQNQMKKIVWKDVPNPNKCSWAKGLDMKKADTFDHMFRPSEGIPAWPLLLPSENISKAVIVDKVDLSALTTALVQAPLMRLTPDLACHPGLESGLDQVQPVGNRSLSCTDSSAQSSVTYSTVLLCDPKQEQRPIHLYKDGSGSSSSDEGNFSANNSDISGSFPGGLWELDDPRRSCSYNSVGELSETSEQENEEEAREEKELYYLGMDYPAEEIEEDKERTEVGATTELLKNIVLNGEDCSLEWHPLLHPEDSSELLSASACSFSPLYLPQFRTARCTRQLTAPPHDSRPQL</sequence>
<dbReference type="AlphaFoldDB" id="A0A3Q3WHR5"/>
<accession>A0A3Q3WHR5</accession>
<dbReference type="GO" id="GO:0030097">
    <property type="term" value="P:hemopoiesis"/>
    <property type="evidence" value="ECO:0007669"/>
    <property type="project" value="TreeGrafter"/>
</dbReference>
<reference evidence="12" key="1">
    <citation type="submission" date="2025-08" db="UniProtKB">
        <authorList>
            <consortium name="Ensembl"/>
        </authorList>
    </citation>
    <scope>IDENTIFICATION</scope>
</reference>
<keyword evidence="6" id="KW-0675">Receptor</keyword>
<keyword evidence="4 9" id="KW-1133">Transmembrane helix</keyword>
<feature type="transmembrane region" description="Helical" evidence="9">
    <location>
        <begin position="787"/>
        <end position="809"/>
    </location>
</feature>
<keyword evidence="13" id="KW-1185">Reference proteome</keyword>
<proteinExistence type="predicted"/>